<dbReference type="RefSeq" id="XP_064765892.1">
    <property type="nucleotide sequence ID" value="XM_064913687.1"/>
</dbReference>
<evidence type="ECO:0000259" key="1">
    <source>
        <dbReference type="Pfam" id="PF04921"/>
    </source>
</evidence>
<accession>A0ABR1EZ22</accession>
<dbReference type="PANTHER" id="PTHR12722:SF0">
    <property type="entry name" value="PROTEIN FAM50A"/>
    <property type="match status" value="1"/>
</dbReference>
<dbReference type="InterPro" id="IPR048337">
    <property type="entry name" value="FAM50A/XAP5_C"/>
</dbReference>
<comment type="caution">
    <text evidence="2">The sequence shown here is derived from an EMBL/GenBank/DDBJ whole genome shotgun (WGS) entry which is preliminary data.</text>
</comment>
<feature type="domain" description="FAM50A/XAP5 C-terminal" evidence="1">
    <location>
        <begin position="2"/>
        <end position="122"/>
    </location>
</feature>
<evidence type="ECO:0000313" key="2">
    <source>
        <dbReference type="EMBL" id="KAK7202859.1"/>
    </source>
</evidence>
<name>A0ABR1EZ22_9ASCO</name>
<dbReference type="PANTHER" id="PTHR12722">
    <property type="entry name" value="XAP-5 PROTEIN-RELATED"/>
    <property type="match status" value="1"/>
</dbReference>
<reference evidence="2 3" key="1">
    <citation type="submission" date="2024-03" db="EMBL/GenBank/DDBJ databases">
        <title>Genome-scale model development and genomic sequencing of the oleaginous clade Lipomyces.</title>
        <authorList>
            <consortium name="Lawrence Berkeley National Laboratory"/>
            <person name="Czajka J.J."/>
            <person name="Han Y."/>
            <person name="Kim J."/>
            <person name="Mondo S.J."/>
            <person name="Hofstad B.A."/>
            <person name="Robles A."/>
            <person name="Haridas S."/>
            <person name="Riley R."/>
            <person name="LaButti K."/>
            <person name="Pangilinan J."/>
            <person name="Andreopoulos W."/>
            <person name="Lipzen A."/>
            <person name="Yan J."/>
            <person name="Wang M."/>
            <person name="Ng V."/>
            <person name="Grigoriev I.V."/>
            <person name="Spatafora J.W."/>
            <person name="Magnuson J.K."/>
            <person name="Baker S.E."/>
            <person name="Pomraning K.R."/>
        </authorList>
    </citation>
    <scope>NUCLEOTIDE SEQUENCE [LARGE SCALE GENOMIC DNA]</scope>
    <source>
        <strain evidence="2 3">Phaff 52-87</strain>
    </source>
</reference>
<dbReference type="EMBL" id="JBBJBU010000015">
    <property type="protein sequence ID" value="KAK7202859.1"/>
    <property type="molecule type" value="Genomic_DNA"/>
</dbReference>
<sequence>MEFCYYDGTYSKSSLTIKKGDQVWLMLDRTRKGKKEFHRGTVDDIMLVKDNIIIPHYYEFYYFIVNKVQTKNGLLFDFDNPQGADAKRTKVVHKSWYDKNKHIFPASTWKEFDPEVDYTKQVLRDSAGFVYFQQ</sequence>
<dbReference type="Proteomes" id="UP001498771">
    <property type="component" value="Unassembled WGS sequence"/>
</dbReference>
<proteinExistence type="predicted"/>
<gene>
    <name evidence="2" type="ORF">BZA70DRAFT_285198</name>
</gene>
<dbReference type="GeneID" id="90039199"/>
<keyword evidence="3" id="KW-1185">Reference proteome</keyword>
<dbReference type="Pfam" id="PF04921">
    <property type="entry name" value="XAP5"/>
    <property type="match status" value="1"/>
</dbReference>
<evidence type="ECO:0000313" key="3">
    <source>
        <dbReference type="Proteomes" id="UP001498771"/>
    </source>
</evidence>
<organism evidence="2 3">
    <name type="scientific">Myxozyma melibiosi</name>
    <dbReference type="NCBI Taxonomy" id="54550"/>
    <lineage>
        <taxon>Eukaryota</taxon>
        <taxon>Fungi</taxon>
        <taxon>Dikarya</taxon>
        <taxon>Ascomycota</taxon>
        <taxon>Saccharomycotina</taxon>
        <taxon>Lipomycetes</taxon>
        <taxon>Lipomycetales</taxon>
        <taxon>Lipomycetaceae</taxon>
        <taxon>Myxozyma</taxon>
    </lineage>
</organism>
<protein>
    <submittedName>
        <fullName evidence="2">XAP5 protein</fullName>
    </submittedName>
</protein>
<dbReference type="InterPro" id="IPR007005">
    <property type="entry name" value="XAP5"/>
</dbReference>